<evidence type="ECO:0000313" key="1">
    <source>
        <dbReference type="EMBL" id="TGG83899.1"/>
    </source>
</evidence>
<dbReference type="Proteomes" id="UP000298111">
    <property type="component" value="Unassembled WGS sequence"/>
</dbReference>
<evidence type="ECO:0000313" key="2">
    <source>
        <dbReference type="Proteomes" id="UP000298111"/>
    </source>
</evidence>
<organism evidence="1 2">
    <name type="scientific">Streptomyces albus</name>
    <dbReference type="NCBI Taxonomy" id="1888"/>
    <lineage>
        <taxon>Bacteria</taxon>
        <taxon>Bacillati</taxon>
        <taxon>Actinomycetota</taxon>
        <taxon>Actinomycetes</taxon>
        <taxon>Kitasatosporales</taxon>
        <taxon>Streptomycetaceae</taxon>
        <taxon>Streptomyces</taxon>
    </lineage>
</organism>
<comment type="caution">
    <text evidence="1">The sequence shown here is derived from an EMBL/GenBank/DDBJ whole genome shotgun (WGS) entry which is preliminary data.</text>
</comment>
<dbReference type="EMBL" id="RCIY01000053">
    <property type="protein sequence ID" value="TGG83899.1"/>
    <property type="molecule type" value="Genomic_DNA"/>
</dbReference>
<protein>
    <recommendedName>
        <fullName evidence="3">CHAT domain-containing protein</fullName>
    </recommendedName>
</protein>
<accession>A0A8H1LG69</accession>
<gene>
    <name evidence="1" type="ORF">D8771_13445</name>
</gene>
<evidence type="ECO:0008006" key="3">
    <source>
        <dbReference type="Google" id="ProtNLM"/>
    </source>
</evidence>
<dbReference type="AlphaFoldDB" id="A0A8H1LG69"/>
<sequence length="59" mass="6160">MQGDGVAVGSAEVFYTRLAGAARTEPVPAAEALHHAVRAARARMPYAPGRWASFVHVGA</sequence>
<reference evidence="1 2" key="1">
    <citation type="submission" date="2018-10" db="EMBL/GenBank/DDBJ databases">
        <title>Isolation of pseudouridimycin from Streptomyces albus DSM 40763.</title>
        <authorList>
            <person name="Rosenqvist P."/>
            <person name="Metsae-Ketelae M."/>
            <person name="Virta P."/>
        </authorList>
    </citation>
    <scope>NUCLEOTIDE SEQUENCE [LARGE SCALE GENOMIC DNA]</scope>
    <source>
        <strain evidence="1 2">DSM 40763</strain>
    </source>
</reference>
<proteinExistence type="predicted"/>
<name>A0A8H1LG69_9ACTN</name>